<reference evidence="1" key="1">
    <citation type="submission" date="2019-04" db="EMBL/GenBank/DDBJ databases">
        <title>Microbes associate with the intestines of laboratory mice.</title>
        <authorList>
            <person name="Navarre W."/>
            <person name="Wong E."/>
            <person name="Huang K."/>
            <person name="Tropini C."/>
            <person name="Ng K."/>
            <person name="Yu B."/>
        </authorList>
    </citation>
    <scope>NUCLEOTIDE SEQUENCE</scope>
    <source>
        <strain evidence="1">NM04_E33</strain>
    </source>
</reference>
<sequence length="88" mass="10492">MIYCITLIIVVALVCATRLYPLWVEHDRKQLAKAWELIRKMKEENAALQESCRKSVDEWVDNFNEQSKSFNQAWEKLYELAEKMNVKL</sequence>
<evidence type="ECO:0000313" key="2">
    <source>
        <dbReference type="Proteomes" id="UP000306319"/>
    </source>
</evidence>
<proteinExistence type="predicted"/>
<dbReference type="Proteomes" id="UP000306319">
    <property type="component" value="Unassembled WGS sequence"/>
</dbReference>
<keyword evidence="2" id="KW-1185">Reference proteome</keyword>
<gene>
    <name evidence="1" type="ORF">E5331_05260</name>
</gene>
<evidence type="ECO:0000313" key="1">
    <source>
        <dbReference type="EMBL" id="TGY79785.1"/>
    </source>
</evidence>
<protein>
    <submittedName>
        <fullName evidence="1">Uncharacterized protein</fullName>
    </submittedName>
</protein>
<accession>A0AC61RH55</accession>
<organism evidence="1 2">
    <name type="scientific">Lepagella muris</name>
    <dbReference type="NCBI Taxonomy" id="3032870"/>
    <lineage>
        <taxon>Bacteria</taxon>
        <taxon>Pseudomonadati</taxon>
        <taxon>Bacteroidota</taxon>
        <taxon>Bacteroidia</taxon>
        <taxon>Bacteroidales</taxon>
        <taxon>Muribaculaceae</taxon>
        <taxon>Lepagella</taxon>
    </lineage>
</organism>
<name>A0AC61RH55_9BACT</name>
<comment type="caution">
    <text evidence="1">The sequence shown here is derived from an EMBL/GenBank/DDBJ whole genome shotgun (WGS) entry which is preliminary data.</text>
</comment>
<dbReference type="EMBL" id="SRYB01000005">
    <property type="protein sequence ID" value="TGY79785.1"/>
    <property type="molecule type" value="Genomic_DNA"/>
</dbReference>